<evidence type="ECO:0000259" key="3">
    <source>
        <dbReference type="Pfam" id="PF13399"/>
    </source>
</evidence>
<comment type="caution">
    <text evidence="4">The sequence shown here is derived from an EMBL/GenBank/DDBJ whole genome shotgun (WGS) entry which is preliminary data.</text>
</comment>
<dbReference type="Gene3D" id="3.30.70.2390">
    <property type="match status" value="1"/>
</dbReference>
<evidence type="ECO:0000256" key="1">
    <source>
        <dbReference type="SAM" id="MobiDB-lite"/>
    </source>
</evidence>
<dbReference type="InterPro" id="IPR027381">
    <property type="entry name" value="LytR/CpsA/Psr_C"/>
</dbReference>
<feature type="region of interest" description="Disordered" evidence="1">
    <location>
        <begin position="1"/>
        <end position="21"/>
    </location>
</feature>
<feature type="transmembrane region" description="Helical" evidence="2">
    <location>
        <begin position="32"/>
        <end position="55"/>
    </location>
</feature>
<accession>A0ABU8LPK7</accession>
<dbReference type="Pfam" id="PF13399">
    <property type="entry name" value="LytR_C"/>
    <property type="match status" value="1"/>
</dbReference>
<proteinExistence type="predicted"/>
<gene>
    <name evidence="4" type="ORF">WDU93_11225</name>
</gene>
<keyword evidence="2" id="KW-1133">Transmembrane helix</keyword>
<sequence>MSTRPHDRFDDVPRDSGRVGAHRAEAPGMNGWVVLLWSTAAALVLIVAGIFISLVMMGRIELFPQAQPEVAATQAGEAAIDPTYRVMILNGTSTDGLETEARDILLANGWTDDMVLASAGSTTDFETTTVYYVETGDQAAAAGVADLIGGASVVQSDFYAGQNDTDDPQLTVVLGLDRTTAAPETPAE</sequence>
<evidence type="ECO:0000313" key="4">
    <source>
        <dbReference type="EMBL" id="MEJ1092262.1"/>
    </source>
</evidence>
<organism evidence="4 5">
    <name type="scientific">Microbacterium istanbulense</name>
    <dbReference type="NCBI Taxonomy" id="3122049"/>
    <lineage>
        <taxon>Bacteria</taxon>
        <taxon>Bacillati</taxon>
        <taxon>Actinomycetota</taxon>
        <taxon>Actinomycetes</taxon>
        <taxon>Micrococcales</taxon>
        <taxon>Microbacteriaceae</taxon>
        <taxon>Microbacterium</taxon>
    </lineage>
</organism>
<evidence type="ECO:0000256" key="2">
    <source>
        <dbReference type="SAM" id="Phobius"/>
    </source>
</evidence>
<evidence type="ECO:0000313" key="5">
    <source>
        <dbReference type="Proteomes" id="UP001366085"/>
    </source>
</evidence>
<dbReference type="Proteomes" id="UP001366085">
    <property type="component" value="Unassembled WGS sequence"/>
</dbReference>
<feature type="domain" description="LytR/CpsA/Psr regulator C-terminal" evidence="3">
    <location>
        <begin position="84"/>
        <end position="177"/>
    </location>
</feature>
<keyword evidence="5" id="KW-1185">Reference proteome</keyword>
<reference evidence="4 5" key="1">
    <citation type="submission" date="2024-02" db="EMBL/GenBank/DDBJ databases">
        <authorList>
            <person name="Saticioglu I.B."/>
        </authorList>
    </citation>
    <scope>NUCLEOTIDE SEQUENCE [LARGE SCALE GENOMIC DNA]</scope>
    <source>
        <strain evidence="4 5">Mu-43</strain>
    </source>
</reference>
<keyword evidence="2" id="KW-0472">Membrane</keyword>
<dbReference type="EMBL" id="JBBDGN010000010">
    <property type="protein sequence ID" value="MEJ1092262.1"/>
    <property type="molecule type" value="Genomic_DNA"/>
</dbReference>
<dbReference type="RefSeq" id="WP_337320631.1">
    <property type="nucleotide sequence ID" value="NZ_JBBDGN010000010.1"/>
</dbReference>
<protein>
    <submittedName>
        <fullName evidence="4">LytR C-terminal domain-containing protein</fullName>
    </submittedName>
</protein>
<keyword evidence="2" id="KW-0812">Transmembrane</keyword>
<name>A0ABU8LPK7_9MICO</name>